<evidence type="ECO:0000313" key="24">
    <source>
        <dbReference type="Proteomes" id="UP000006718"/>
    </source>
</evidence>
<dbReference type="PANTHER" id="PTHR46040">
    <property type="entry name" value="HIGH MOBILITY GROUP PROTEIN 2"/>
    <property type="match status" value="1"/>
</dbReference>
<keyword evidence="3" id="KW-1017">Isopeptide bond</keyword>
<evidence type="ECO:0000256" key="7">
    <source>
        <dbReference type="ARBA" id="ARBA00023015"/>
    </source>
</evidence>
<dbReference type="ExpressionAtlas" id="A0A5F7ZG89">
    <property type="expression patterns" value="baseline"/>
</dbReference>
<evidence type="ECO:0000256" key="1">
    <source>
        <dbReference type="ARBA" id="ARBA00004286"/>
    </source>
</evidence>
<feature type="DNA-binding region" description="HMG box" evidence="19">
    <location>
        <begin position="70"/>
        <end position="138"/>
    </location>
</feature>
<keyword evidence="2" id="KW-0158">Chromosome</keyword>
<dbReference type="PROSITE" id="PS50118">
    <property type="entry name" value="HMG_BOX_2"/>
    <property type="match status" value="1"/>
</dbReference>
<dbReference type="InterPro" id="IPR036910">
    <property type="entry name" value="HMG_box_dom_sf"/>
</dbReference>
<dbReference type="GO" id="GO:0003677">
    <property type="term" value="F:DNA binding"/>
    <property type="evidence" value="ECO:0007669"/>
    <property type="project" value="UniProtKB-UniRule"/>
</dbReference>
<dbReference type="FunCoup" id="A0A5F7ZG89">
    <property type="interactions" value="1636"/>
</dbReference>
<proteinExistence type="predicted"/>
<comment type="subunit">
    <text evidence="14">Component of a BHC histone deacetylase complex that contains HDAC1, HDAC2, HMG20B/BRAF35, KDM1A, RCOR1/CoREST and PHF21A/BHC80. The BHC complex may also contain ZMYM2, ZNF217, ZMYM3, GSE1 and GTF2I. Interacts with the BRCA2 tumor suppressor protein. Interacts with DTNB.</text>
</comment>
<evidence type="ECO:0000259" key="22">
    <source>
        <dbReference type="PROSITE" id="PS50118"/>
    </source>
</evidence>
<comment type="subcellular location">
    <subcellularLocation>
        <location evidence="1">Chromosome</location>
    </subcellularLocation>
</comment>
<evidence type="ECO:0000256" key="21">
    <source>
        <dbReference type="SAM" id="MobiDB-lite"/>
    </source>
</evidence>
<feature type="region of interest" description="Disordered" evidence="21">
    <location>
        <begin position="373"/>
        <end position="394"/>
    </location>
</feature>
<evidence type="ECO:0000256" key="2">
    <source>
        <dbReference type="ARBA" id="ARBA00022454"/>
    </source>
</evidence>
<reference evidence="23" key="3">
    <citation type="submission" date="2025-08" db="UniProtKB">
        <authorList>
            <consortium name="Ensembl"/>
        </authorList>
    </citation>
    <scope>IDENTIFICATION</scope>
    <source>
        <strain evidence="23">17573</strain>
    </source>
</reference>
<keyword evidence="4" id="KW-0597">Phosphoprotein</keyword>
<evidence type="ECO:0000256" key="10">
    <source>
        <dbReference type="ARBA" id="ARBA00023163"/>
    </source>
</evidence>
<reference evidence="23" key="2">
    <citation type="submission" date="2019-01" db="EMBL/GenBank/DDBJ databases">
        <authorList>
            <person name="Graves T."/>
            <person name="Eichler E.E."/>
            <person name="Wilson R.K."/>
        </authorList>
    </citation>
    <scope>NUCLEOTIDE SEQUENCE [LARGE SCALE GENOMIC DNA]</scope>
    <source>
        <strain evidence="23">17573</strain>
    </source>
</reference>
<dbReference type="GO" id="GO:0045666">
    <property type="term" value="P:positive regulation of neuron differentiation"/>
    <property type="evidence" value="ECO:0007669"/>
    <property type="project" value="Ensembl"/>
</dbReference>
<dbReference type="OMA" id="THWAGAN"/>
<reference evidence="23" key="4">
    <citation type="submission" date="2025-09" db="UniProtKB">
        <authorList>
            <consortium name="Ensembl"/>
        </authorList>
    </citation>
    <scope>IDENTIFICATION</scope>
    <source>
        <strain evidence="23">17573</strain>
    </source>
</reference>
<evidence type="ECO:0000256" key="8">
    <source>
        <dbReference type="ARBA" id="ARBA00023054"/>
    </source>
</evidence>
<feature type="compositionally biased region" description="Basic residues" evidence="21">
    <location>
        <begin position="53"/>
        <end position="65"/>
    </location>
</feature>
<keyword evidence="8 20" id="KW-0175">Coiled coil</keyword>
<evidence type="ECO:0000256" key="12">
    <source>
        <dbReference type="ARBA" id="ARBA00023306"/>
    </source>
</evidence>
<keyword evidence="6" id="KW-0156">Chromatin regulator</keyword>
<dbReference type="FunFam" id="1.10.30.10:FF:000034">
    <property type="entry name" value="SWI/SNF-related matrix-associated regulator of chromatin subfamily E member 1-related"/>
    <property type="match status" value="1"/>
</dbReference>
<evidence type="ECO:0000256" key="3">
    <source>
        <dbReference type="ARBA" id="ARBA00022499"/>
    </source>
</evidence>
<dbReference type="InParanoid" id="A0A5F7ZG89"/>
<dbReference type="Ensembl" id="ENSMMUT00000098908.1">
    <property type="protein sequence ID" value="ENSMMUP00000064643.1"/>
    <property type="gene ID" value="ENSMMUG00000018096.4"/>
</dbReference>
<keyword evidence="24" id="KW-1185">Reference proteome</keyword>
<dbReference type="GeneTree" id="ENSGT00940000161213"/>
<dbReference type="GO" id="GO:0016604">
    <property type="term" value="C:nuclear body"/>
    <property type="evidence" value="ECO:0007669"/>
    <property type="project" value="Ensembl"/>
</dbReference>
<dbReference type="STRING" id="9544.ENSMMUP00000064643"/>
<evidence type="ECO:0000256" key="14">
    <source>
        <dbReference type="ARBA" id="ARBA00063772"/>
    </source>
</evidence>
<sequence length="420" mass="46610">MSHGPKQPGTAAAPAGGKAPGQHGGFVVAVKQERGEGPRAGEKGSHEEEPVKKRGWPKGKKRKKILPNGPKAPVTGYVRFLNERREQIRTRHPDLPFPEITKMLGAEWSKLQPTEKQRYLDEAEREKQQYMKELRAYQQSEAYKMCTEKIQEKKIKKEDSGSGLMNTLLNGHKGGDCDGFSTFDVPIFTEEFLDQNKAREAELRRLRKMNVAFEEQNAVLQRHTQSMSSARERLEQELALEERRTLALQQQLQAVRQALTASFASLPVPGTGETPTLGTLDFYMARLHGAIERDPAQHEKLIVRIKEILAQVARCVPGGAGRGRDSGPRCVRPAVPQLRGGCRVGLHSMILLGDHLPGNRPAVAPCTSAGMVGDVLPDPPSRQDPLGGTRTSPQLLRVDPSARVRWVQRLYPNPGICWSS</sequence>
<dbReference type="Pfam" id="PF00505">
    <property type="entry name" value="HMG_box"/>
    <property type="match status" value="1"/>
</dbReference>
<evidence type="ECO:0000313" key="23">
    <source>
        <dbReference type="Ensembl" id="ENSMMUP00000064643.1"/>
    </source>
</evidence>
<dbReference type="Gene3D" id="1.10.30.10">
    <property type="entry name" value="High mobility group box domain"/>
    <property type="match status" value="1"/>
</dbReference>
<name>A0A5F7ZG89_MACMU</name>
<evidence type="ECO:0000256" key="9">
    <source>
        <dbReference type="ARBA" id="ARBA00023125"/>
    </source>
</evidence>
<dbReference type="GO" id="GO:0033234">
    <property type="term" value="P:negative regulation of protein sumoylation"/>
    <property type="evidence" value="ECO:0007669"/>
    <property type="project" value="Ensembl"/>
</dbReference>
<dbReference type="InterPro" id="IPR051965">
    <property type="entry name" value="ChromReg_NeuronalGeneExpr"/>
</dbReference>
<evidence type="ECO:0000256" key="4">
    <source>
        <dbReference type="ARBA" id="ARBA00022553"/>
    </source>
</evidence>
<evidence type="ECO:0000256" key="16">
    <source>
        <dbReference type="ARBA" id="ARBA00075481"/>
    </source>
</evidence>
<keyword evidence="9 19" id="KW-0238">DNA-binding</keyword>
<organism evidence="23 24">
    <name type="scientific">Macaca mulatta</name>
    <name type="common">Rhesus macaque</name>
    <dbReference type="NCBI Taxonomy" id="9544"/>
    <lineage>
        <taxon>Eukaryota</taxon>
        <taxon>Metazoa</taxon>
        <taxon>Chordata</taxon>
        <taxon>Craniata</taxon>
        <taxon>Vertebrata</taxon>
        <taxon>Euteleostomi</taxon>
        <taxon>Mammalia</taxon>
        <taxon>Eutheria</taxon>
        <taxon>Euarchontoglires</taxon>
        <taxon>Primates</taxon>
        <taxon>Haplorrhini</taxon>
        <taxon>Catarrhini</taxon>
        <taxon>Cercopithecidae</taxon>
        <taxon>Cercopithecinae</taxon>
        <taxon>Macaca</taxon>
    </lineage>
</organism>
<dbReference type="GO" id="GO:0005694">
    <property type="term" value="C:chromosome"/>
    <property type="evidence" value="ECO:0007669"/>
    <property type="project" value="UniProtKB-SubCell"/>
</dbReference>
<dbReference type="PANTHER" id="PTHR46040:SF2">
    <property type="entry name" value="SWI_SNF-RELATED MATRIX-ASSOCIATED ACTIN-DEPENDENT REGULATOR OF CHROMATIN SUBFAMILY E MEMBER 1-RELATED"/>
    <property type="match status" value="1"/>
</dbReference>
<dbReference type="AlphaFoldDB" id="A0A5F7ZG89"/>
<evidence type="ECO:0000256" key="5">
    <source>
        <dbReference type="ARBA" id="ARBA00022843"/>
    </source>
</evidence>
<feature type="coiled-coil region" evidence="20">
    <location>
        <begin position="196"/>
        <end position="251"/>
    </location>
</feature>
<dbReference type="GO" id="GO:0016925">
    <property type="term" value="P:protein sumoylation"/>
    <property type="evidence" value="ECO:0007669"/>
    <property type="project" value="Ensembl"/>
</dbReference>
<reference evidence="24" key="1">
    <citation type="journal article" date="2007" name="Science">
        <title>Evolutionary and biomedical insights from the rhesus macaque genome.</title>
        <authorList>
            <person name="Gibbs R.A."/>
            <person name="Rogers J."/>
            <person name="Katze M.G."/>
            <person name="Bumgarner R."/>
            <person name="Weinstock G.M."/>
            <person name="Mardis E.R."/>
            <person name="Remington K.A."/>
            <person name="Strausberg R.L."/>
            <person name="Venter J.C."/>
            <person name="Wilson R.K."/>
            <person name="Batzer M.A."/>
            <person name="Bustamante C.D."/>
            <person name="Eichler E.E."/>
            <person name="Hahn M.W."/>
            <person name="Hardison R.C."/>
            <person name="Makova K.D."/>
            <person name="Miller W."/>
            <person name="Milosavljevic A."/>
            <person name="Palermo R.E."/>
            <person name="Siepel A."/>
            <person name="Sikela J.M."/>
            <person name="Attaway T."/>
            <person name="Bell S."/>
            <person name="Bernard K.E."/>
            <person name="Buhay C.J."/>
            <person name="Chandrabose M.N."/>
            <person name="Dao M."/>
            <person name="Davis C."/>
            <person name="Delehaunty K.D."/>
            <person name="Ding Y."/>
            <person name="Dinh H.H."/>
            <person name="Dugan-Rocha S."/>
            <person name="Fulton L.A."/>
            <person name="Gabisi R.A."/>
            <person name="Garner T.T."/>
            <person name="Godfrey J."/>
            <person name="Hawes A.C."/>
            <person name="Hernandez J."/>
            <person name="Hines S."/>
            <person name="Holder M."/>
            <person name="Hume J."/>
            <person name="Jhangiani S.N."/>
            <person name="Joshi V."/>
            <person name="Khan Z.M."/>
            <person name="Kirkness E.F."/>
            <person name="Cree A."/>
            <person name="Fowler R.G."/>
            <person name="Lee S."/>
            <person name="Lewis L.R."/>
            <person name="Li Z."/>
            <person name="Liu Y.-S."/>
            <person name="Moore S.M."/>
            <person name="Muzny D."/>
            <person name="Nazareth L.V."/>
            <person name="Ngo D.N."/>
            <person name="Okwuonu G.O."/>
            <person name="Pai G."/>
            <person name="Parker D."/>
            <person name="Paul H.A."/>
            <person name="Pfannkoch C."/>
            <person name="Pohl C.S."/>
            <person name="Rogers Y.-H.C."/>
            <person name="Ruiz S.J."/>
            <person name="Sabo A."/>
            <person name="Santibanez J."/>
            <person name="Schneider B.W."/>
            <person name="Smith S.M."/>
            <person name="Sodergren E."/>
            <person name="Svatek A.F."/>
            <person name="Utterback T.R."/>
            <person name="Vattathil S."/>
            <person name="Warren W."/>
            <person name="White C.S."/>
            <person name="Chinwalla A.T."/>
            <person name="Feng Y."/>
            <person name="Halpern A.L."/>
            <person name="Hillier L.W."/>
            <person name="Huang X."/>
            <person name="Minx P."/>
            <person name="Nelson J.O."/>
            <person name="Pepin K.H."/>
            <person name="Qin X."/>
            <person name="Sutton G.G."/>
            <person name="Venter E."/>
            <person name="Walenz B.P."/>
            <person name="Wallis J.W."/>
            <person name="Worley K.C."/>
            <person name="Yang S.-P."/>
            <person name="Jones S.M."/>
            <person name="Marra M.A."/>
            <person name="Rocchi M."/>
            <person name="Schein J.E."/>
            <person name="Baertsch R."/>
            <person name="Clarke L."/>
            <person name="Csuros M."/>
            <person name="Glasscock J."/>
            <person name="Harris R.A."/>
            <person name="Havlak P."/>
            <person name="Jackson A.R."/>
            <person name="Jiang H."/>
            <person name="Liu Y."/>
            <person name="Messina D.N."/>
            <person name="Shen Y."/>
            <person name="Song H.X.-Z."/>
            <person name="Wylie T."/>
            <person name="Zhang L."/>
            <person name="Birney E."/>
            <person name="Han K."/>
            <person name="Konkel M.K."/>
            <person name="Lee J."/>
            <person name="Smit A.F.A."/>
            <person name="Ullmer B."/>
            <person name="Wang H."/>
            <person name="Xing J."/>
            <person name="Burhans R."/>
            <person name="Cheng Z."/>
            <person name="Karro J.E."/>
            <person name="Ma J."/>
            <person name="Raney B."/>
            <person name="She X."/>
            <person name="Cox M.J."/>
            <person name="Demuth J.P."/>
            <person name="Dumas L.J."/>
            <person name="Han S.-G."/>
            <person name="Hopkins J."/>
            <person name="Karimpour-Fard A."/>
            <person name="Kim Y.H."/>
            <person name="Pollack J.R."/>
            <person name="Vinar T."/>
            <person name="Addo-Quaye C."/>
            <person name="Degenhardt J."/>
            <person name="Denby A."/>
            <person name="Hubisz M.J."/>
            <person name="Indap A."/>
            <person name="Kosiol C."/>
            <person name="Lahn B.T."/>
            <person name="Lawson H.A."/>
            <person name="Marklein A."/>
            <person name="Nielsen R."/>
            <person name="Vallender E.J."/>
            <person name="Clark A.G."/>
            <person name="Ferguson B."/>
            <person name="Hernandez R.D."/>
            <person name="Hirani K."/>
            <person name="Kehrer-Sawatzki H."/>
            <person name="Kolb J."/>
            <person name="Patil S."/>
            <person name="Pu L.-L."/>
            <person name="Ren Y."/>
            <person name="Smith D.G."/>
            <person name="Wheeler D.A."/>
            <person name="Schenck I."/>
            <person name="Ball E.V."/>
            <person name="Chen R."/>
            <person name="Cooper D.N."/>
            <person name="Giardine B."/>
            <person name="Hsu F."/>
            <person name="Kent W.J."/>
            <person name="Lesk A."/>
            <person name="Nelson D.L."/>
            <person name="O'brien W.E."/>
            <person name="Pruefer K."/>
            <person name="Stenson P.D."/>
            <person name="Wallace J.C."/>
            <person name="Ke H."/>
            <person name="Liu X.-M."/>
            <person name="Wang P."/>
            <person name="Xiang A.P."/>
            <person name="Yang F."/>
            <person name="Barber G.P."/>
            <person name="Haussler D."/>
            <person name="Karolchik D."/>
            <person name="Kern A.D."/>
            <person name="Kuhn R.M."/>
            <person name="Smith K.E."/>
            <person name="Zwieg A.S."/>
        </authorList>
    </citation>
    <scope>NUCLEOTIDE SEQUENCE [LARGE SCALE GENOMIC DNA]</scope>
    <source>
        <strain evidence="24">17573</strain>
    </source>
</reference>
<evidence type="ECO:0000256" key="11">
    <source>
        <dbReference type="ARBA" id="ARBA00023242"/>
    </source>
</evidence>
<dbReference type="GO" id="GO:0035914">
    <property type="term" value="P:skeletal muscle cell differentiation"/>
    <property type="evidence" value="ECO:0007669"/>
    <property type="project" value="Ensembl"/>
</dbReference>
<accession>A0A5F7ZG89</accession>
<evidence type="ECO:0000256" key="20">
    <source>
        <dbReference type="SAM" id="Coils"/>
    </source>
</evidence>
<evidence type="ECO:0000256" key="19">
    <source>
        <dbReference type="PROSITE-ProRule" id="PRU00267"/>
    </source>
</evidence>
<protein>
    <recommendedName>
        <fullName evidence="15">SWI/SNF-related matrix-associated actin-dependent regulator of chromatin subfamily E member 1-related</fullName>
    </recommendedName>
    <alternativeName>
        <fullName evidence="16">BRCA2-associated factor 35</fullName>
    </alternativeName>
    <alternativeName>
        <fullName evidence="18">HMG box-containing protein 20B</fullName>
    </alternativeName>
    <alternativeName>
        <fullName evidence="17">Structural DNA-binding protein BRAF35</fullName>
    </alternativeName>
</protein>
<evidence type="ECO:0000256" key="18">
    <source>
        <dbReference type="ARBA" id="ARBA00083603"/>
    </source>
</evidence>
<dbReference type="Proteomes" id="UP000006718">
    <property type="component" value="Chromosome 19"/>
</dbReference>
<feature type="compositionally biased region" description="Basic and acidic residues" evidence="21">
    <location>
        <begin position="31"/>
        <end position="52"/>
    </location>
</feature>
<dbReference type="SMART" id="SM00398">
    <property type="entry name" value="HMG"/>
    <property type="match status" value="1"/>
</dbReference>
<dbReference type="PRINTS" id="PR00886">
    <property type="entry name" value="HIGHMOBLTY12"/>
</dbReference>
<feature type="domain" description="HMG box" evidence="22">
    <location>
        <begin position="70"/>
        <end position="138"/>
    </location>
</feature>
<evidence type="ECO:0000256" key="13">
    <source>
        <dbReference type="ARBA" id="ARBA00055826"/>
    </source>
</evidence>
<feature type="compositionally biased region" description="Low complexity" evidence="21">
    <location>
        <begin position="1"/>
        <end position="17"/>
    </location>
</feature>
<keyword evidence="7" id="KW-0805">Transcription regulation</keyword>
<keyword evidence="5" id="KW-0832">Ubl conjugation</keyword>
<feature type="region of interest" description="Disordered" evidence="21">
    <location>
        <begin position="1"/>
        <end position="71"/>
    </location>
</feature>
<evidence type="ECO:0000256" key="6">
    <source>
        <dbReference type="ARBA" id="ARBA00022853"/>
    </source>
</evidence>
<keyword evidence="11 19" id="KW-0539">Nucleus</keyword>
<comment type="function">
    <text evidence="13">Required for correct progression through G2 phase of the cell cycle and entry into mitosis. Required for RCOR1/CoREST mediated repression of neuronal specific gene promoters.</text>
</comment>
<dbReference type="InterPro" id="IPR009071">
    <property type="entry name" value="HMG_box_dom"/>
</dbReference>
<dbReference type="SUPFAM" id="SSF47095">
    <property type="entry name" value="HMG-box"/>
    <property type="match status" value="1"/>
</dbReference>
<keyword evidence="12" id="KW-0131">Cell cycle</keyword>
<dbReference type="VEuPathDB" id="HostDB:ENSMMUG00000018096"/>
<keyword evidence="10" id="KW-0804">Transcription</keyword>
<gene>
    <name evidence="23" type="primary">HMG20B</name>
</gene>
<dbReference type="SMR" id="A0A5F7ZG89"/>
<dbReference type="GO" id="GO:0006325">
    <property type="term" value="P:chromatin organization"/>
    <property type="evidence" value="ECO:0007669"/>
    <property type="project" value="UniProtKB-KW"/>
</dbReference>
<dbReference type="CDD" id="cd22018">
    <property type="entry name" value="HMG-box_HMG20B"/>
    <property type="match status" value="1"/>
</dbReference>
<evidence type="ECO:0000256" key="17">
    <source>
        <dbReference type="ARBA" id="ARBA00078152"/>
    </source>
</evidence>
<evidence type="ECO:0000256" key="15">
    <source>
        <dbReference type="ARBA" id="ARBA00067596"/>
    </source>
</evidence>
<dbReference type="Bgee" id="ENSMMUG00000018096">
    <property type="expression patterns" value="Expressed in fibroblast and 20 other cell types or tissues"/>
</dbReference>